<dbReference type="InterPro" id="IPR016181">
    <property type="entry name" value="Acyl_CoA_acyltransferase"/>
</dbReference>
<dbReference type="GeneID" id="89501148"/>
<keyword evidence="2" id="KW-0808">Transferase</keyword>
<keyword evidence="3" id="KW-1185">Reference proteome</keyword>
<dbReference type="GO" id="GO:0016747">
    <property type="term" value="F:acyltransferase activity, transferring groups other than amino-acyl groups"/>
    <property type="evidence" value="ECO:0007669"/>
    <property type="project" value="InterPro"/>
</dbReference>
<dbReference type="OrthoDB" id="2869300at2"/>
<name>M8DHX6_9BACL</name>
<evidence type="ECO:0000313" key="2">
    <source>
        <dbReference type="EMBL" id="EMT53133.1"/>
    </source>
</evidence>
<dbReference type="AlphaFoldDB" id="M8DHX6"/>
<evidence type="ECO:0000313" key="3">
    <source>
        <dbReference type="Proteomes" id="UP000012081"/>
    </source>
</evidence>
<dbReference type="SUPFAM" id="SSF55729">
    <property type="entry name" value="Acyl-CoA N-acyltransferases (Nat)"/>
    <property type="match status" value="1"/>
</dbReference>
<evidence type="ECO:0000259" key="1">
    <source>
        <dbReference type="PROSITE" id="PS51186"/>
    </source>
</evidence>
<dbReference type="PATRIC" id="fig|1300222.3.peg.2099"/>
<protein>
    <submittedName>
        <fullName evidence="2">N-acetyltransferase GCN5</fullName>
    </submittedName>
</protein>
<reference evidence="2 3" key="1">
    <citation type="submission" date="2013-03" db="EMBL/GenBank/DDBJ databases">
        <title>Assembly of a new bacterial strain Brevibacillus borstelensis AK1.</title>
        <authorList>
            <person name="Rajan I."/>
            <person name="PoliReddy D."/>
            <person name="Sugumar T."/>
            <person name="Rathinam K."/>
            <person name="Alqarawi S."/>
            <person name="Khalil A.B."/>
            <person name="Sivakumar N."/>
        </authorList>
    </citation>
    <scope>NUCLEOTIDE SEQUENCE [LARGE SCALE GENOMIC DNA]</scope>
    <source>
        <strain evidence="2 3">AK1</strain>
    </source>
</reference>
<dbReference type="STRING" id="1300222.I532_10157"/>
<dbReference type="EMBL" id="APBN01000003">
    <property type="protein sequence ID" value="EMT53133.1"/>
    <property type="molecule type" value="Genomic_DNA"/>
</dbReference>
<proteinExistence type="predicted"/>
<gene>
    <name evidence="2" type="ORF">I532_10157</name>
</gene>
<dbReference type="Proteomes" id="UP000012081">
    <property type="component" value="Unassembled WGS sequence"/>
</dbReference>
<organism evidence="2 3">
    <name type="scientific">Brevibacillus borstelensis AK1</name>
    <dbReference type="NCBI Taxonomy" id="1300222"/>
    <lineage>
        <taxon>Bacteria</taxon>
        <taxon>Bacillati</taxon>
        <taxon>Bacillota</taxon>
        <taxon>Bacilli</taxon>
        <taxon>Bacillales</taxon>
        <taxon>Paenibacillaceae</taxon>
        <taxon>Brevibacillus</taxon>
    </lineage>
</organism>
<dbReference type="PROSITE" id="PS51186">
    <property type="entry name" value="GNAT"/>
    <property type="match status" value="1"/>
</dbReference>
<comment type="caution">
    <text evidence="2">The sequence shown here is derived from an EMBL/GenBank/DDBJ whole genome shotgun (WGS) entry which is preliminary data.</text>
</comment>
<sequence length="156" mass="17205">MKIIKVSPIALTSIKATLLRFVRLEGERRITAEARDWLAELTPEKLKRQEAVLLAAVEGKRLVGLFAVSKCGLAHSFLVVDRRRRGHGIGKAMASRMCRLLPKLYVRIAIDNEPSLALFRSLGFAPAKACIGPTGKPTLWLAYGQWTPEDLQVSAG</sequence>
<feature type="domain" description="N-acetyltransferase" evidence="1">
    <location>
        <begin position="1"/>
        <end position="148"/>
    </location>
</feature>
<dbReference type="Pfam" id="PF00583">
    <property type="entry name" value="Acetyltransf_1"/>
    <property type="match status" value="1"/>
</dbReference>
<dbReference type="InterPro" id="IPR000182">
    <property type="entry name" value="GNAT_dom"/>
</dbReference>
<dbReference type="RefSeq" id="WP_003388016.1">
    <property type="nucleotide sequence ID" value="NZ_APBN01000003.1"/>
</dbReference>
<dbReference type="Gene3D" id="3.40.630.30">
    <property type="match status" value="1"/>
</dbReference>
<accession>M8DHX6</accession>